<feature type="region of interest" description="Disordered" evidence="1">
    <location>
        <begin position="1"/>
        <end position="60"/>
    </location>
</feature>
<comment type="caution">
    <text evidence="3">The sequence shown here is derived from an EMBL/GenBank/DDBJ whole genome shotgun (WGS) entry which is preliminary data.</text>
</comment>
<feature type="compositionally biased region" description="Acidic residues" evidence="1">
    <location>
        <begin position="29"/>
        <end position="41"/>
    </location>
</feature>
<dbReference type="EMBL" id="CAJOBH010040235">
    <property type="protein sequence ID" value="CAF4324783.1"/>
    <property type="molecule type" value="Genomic_DNA"/>
</dbReference>
<sequence length="60" mass="6546">VNGEDSMVNDNLEQCDDNGYAITYPQLGSEEDEDELSDENEIPTPVDLRSEIASTPSAVN</sequence>
<dbReference type="Proteomes" id="UP000681967">
    <property type="component" value="Unassembled WGS sequence"/>
</dbReference>
<dbReference type="AlphaFoldDB" id="A0A8S2UBB6"/>
<protein>
    <submittedName>
        <fullName evidence="3">Uncharacterized protein</fullName>
    </submittedName>
</protein>
<reference evidence="3" key="1">
    <citation type="submission" date="2021-02" db="EMBL/GenBank/DDBJ databases">
        <authorList>
            <person name="Nowell W R."/>
        </authorList>
    </citation>
    <scope>NUCLEOTIDE SEQUENCE</scope>
</reference>
<dbReference type="EMBL" id="CAJOBH010040787">
    <property type="protein sequence ID" value="CAF4327599.1"/>
    <property type="molecule type" value="Genomic_DNA"/>
</dbReference>
<organism evidence="3 5">
    <name type="scientific">Rotaria magnacalcarata</name>
    <dbReference type="NCBI Taxonomy" id="392030"/>
    <lineage>
        <taxon>Eukaryota</taxon>
        <taxon>Metazoa</taxon>
        <taxon>Spiralia</taxon>
        <taxon>Gnathifera</taxon>
        <taxon>Rotifera</taxon>
        <taxon>Eurotatoria</taxon>
        <taxon>Bdelloidea</taxon>
        <taxon>Philodinida</taxon>
        <taxon>Philodinidae</taxon>
        <taxon>Rotaria</taxon>
    </lineage>
</organism>
<evidence type="ECO:0000313" key="5">
    <source>
        <dbReference type="Proteomes" id="UP000681967"/>
    </source>
</evidence>
<evidence type="ECO:0000313" key="3">
    <source>
        <dbReference type="EMBL" id="CAF4327599.1"/>
    </source>
</evidence>
<dbReference type="EMBL" id="CAJOBJ010068724">
    <property type="protein sequence ID" value="CAF4450742.1"/>
    <property type="molecule type" value="Genomic_DNA"/>
</dbReference>
<dbReference type="Proteomes" id="UP000681720">
    <property type="component" value="Unassembled WGS sequence"/>
</dbReference>
<evidence type="ECO:0000256" key="1">
    <source>
        <dbReference type="SAM" id="MobiDB-lite"/>
    </source>
</evidence>
<evidence type="ECO:0000313" key="2">
    <source>
        <dbReference type="EMBL" id="CAF4324783.1"/>
    </source>
</evidence>
<gene>
    <name evidence="2" type="ORF">BYL167_LOCUS28433</name>
    <name evidence="3" type="ORF">BYL167_LOCUS28545</name>
    <name evidence="4" type="ORF">GIL414_LOCUS32402</name>
</gene>
<proteinExistence type="predicted"/>
<feature type="non-terminal residue" evidence="3">
    <location>
        <position position="1"/>
    </location>
</feature>
<evidence type="ECO:0000313" key="4">
    <source>
        <dbReference type="EMBL" id="CAF4450742.1"/>
    </source>
</evidence>
<feature type="non-terminal residue" evidence="3">
    <location>
        <position position="60"/>
    </location>
</feature>
<accession>A0A8S2UBB6</accession>
<name>A0A8S2UBB6_9BILA</name>